<evidence type="ECO:0000256" key="3">
    <source>
        <dbReference type="ARBA" id="ARBA00022764"/>
    </source>
</evidence>
<evidence type="ECO:0000259" key="10">
    <source>
        <dbReference type="PROSITE" id="PS50198"/>
    </source>
</evidence>
<dbReference type="Pfam" id="PF00639">
    <property type="entry name" value="Rotamase"/>
    <property type="match status" value="1"/>
</dbReference>
<reference evidence="12" key="1">
    <citation type="journal article" date="2019" name="Int. J. Syst. Evol. Microbiol.">
        <title>The Global Catalogue of Microorganisms (GCM) 10K type strain sequencing project: providing services to taxonomists for standard genome sequencing and annotation.</title>
        <authorList>
            <consortium name="The Broad Institute Genomics Platform"/>
            <consortium name="The Broad Institute Genome Sequencing Center for Infectious Disease"/>
            <person name="Wu L."/>
            <person name="Ma J."/>
        </authorList>
    </citation>
    <scope>NUCLEOTIDE SEQUENCE [LARGE SCALE GENOMIC DNA]</scope>
    <source>
        <strain evidence="12">CGMCC 1.15959</strain>
    </source>
</reference>
<dbReference type="InterPro" id="IPR050280">
    <property type="entry name" value="OMP_Chaperone_SurA"/>
</dbReference>
<evidence type="ECO:0000256" key="1">
    <source>
        <dbReference type="ARBA" id="ARBA00018370"/>
    </source>
</evidence>
<dbReference type="PANTHER" id="PTHR47637">
    <property type="entry name" value="CHAPERONE SURA"/>
    <property type="match status" value="1"/>
</dbReference>
<dbReference type="SUPFAM" id="SSF109998">
    <property type="entry name" value="Triger factor/SurA peptide-binding domain-like"/>
    <property type="match status" value="1"/>
</dbReference>
<evidence type="ECO:0000313" key="12">
    <source>
        <dbReference type="Proteomes" id="UP000619041"/>
    </source>
</evidence>
<evidence type="ECO:0000256" key="6">
    <source>
        <dbReference type="ARBA" id="ARBA00023235"/>
    </source>
</evidence>
<sequence>MAQTRYPARTQLGFSRLAAPAGPMKGARCALTKTDDSVIDKTVSRLLCGIAALSLVVSPVAASAQAAAASNGNALDIPANVTILGKSDPNVRKPTAVVNGQIITGTDVDQRAALVVAASKGKIEDEEMQRLRTQVLRNLIDETLQIQEAKAQDIAVTPAEVDQTYARLAAQNFGQNVDAMDEYLAKIGSSPASLKRQILGELSWQRLLRRNVAPFVNVSAEEVNEMMARLEASRGTEEYRLGEIWLAATPETREQVLANLGKIIEQLKQGGSFVGYARQFSQSSTAAAGGDLGFVRLEMLPSELAVAARQMQPGQLVGPIENSGGFSILYLIDKKAVLTADPRDAVLSLKQISLKFPEGLSEAEAKAKLASFTSAVSAMRGCGDAESGAAAIGAEVAANDGIVLRSLPEQLQPLLADLQVGQTTPPFGSAQDGVSVLMLCGRDDPQTSGAPSFDDLMAQLEDDRVNKRAQRYLRDLRNDAVIEYN</sequence>
<evidence type="ECO:0000256" key="8">
    <source>
        <dbReference type="ARBA" id="ARBA00031484"/>
    </source>
</evidence>
<keyword evidence="5" id="KW-0143">Chaperone</keyword>
<dbReference type="Gene3D" id="1.10.4030.10">
    <property type="entry name" value="Porin chaperone SurA, peptide-binding domain"/>
    <property type="match status" value="1"/>
</dbReference>
<keyword evidence="2" id="KW-0732">Signal</keyword>
<evidence type="ECO:0000256" key="4">
    <source>
        <dbReference type="ARBA" id="ARBA00023110"/>
    </source>
</evidence>
<evidence type="ECO:0000313" key="11">
    <source>
        <dbReference type="EMBL" id="GGD90757.1"/>
    </source>
</evidence>
<protein>
    <recommendedName>
        <fullName evidence="1">Parvulin-like PPIase</fullName>
    </recommendedName>
    <alternativeName>
        <fullName evidence="7">Peptidyl-prolyl cis-trans isomerase plp</fullName>
    </alternativeName>
    <alternativeName>
        <fullName evidence="8">Rotamase plp</fullName>
    </alternativeName>
</protein>
<evidence type="ECO:0000256" key="2">
    <source>
        <dbReference type="ARBA" id="ARBA00022729"/>
    </source>
</evidence>
<dbReference type="InterPro" id="IPR015391">
    <property type="entry name" value="SurA_N"/>
</dbReference>
<name>A0ABQ1S4Q1_9SPHN</name>
<evidence type="ECO:0000256" key="7">
    <source>
        <dbReference type="ARBA" id="ARBA00030642"/>
    </source>
</evidence>
<feature type="domain" description="PpiC" evidence="10">
    <location>
        <begin position="236"/>
        <end position="333"/>
    </location>
</feature>
<keyword evidence="3" id="KW-0574">Periplasm</keyword>
<keyword evidence="4 9" id="KW-0697">Rotamase</keyword>
<dbReference type="PROSITE" id="PS50198">
    <property type="entry name" value="PPIC_PPIASE_2"/>
    <property type="match status" value="1"/>
</dbReference>
<dbReference type="InterPro" id="IPR046357">
    <property type="entry name" value="PPIase_dom_sf"/>
</dbReference>
<dbReference type="Proteomes" id="UP000619041">
    <property type="component" value="Unassembled WGS sequence"/>
</dbReference>
<dbReference type="SUPFAM" id="SSF54534">
    <property type="entry name" value="FKBP-like"/>
    <property type="match status" value="2"/>
</dbReference>
<keyword evidence="6 9" id="KW-0413">Isomerase</keyword>
<gene>
    <name evidence="11" type="ORF">GCM10011515_08060</name>
</gene>
<proteinExistence type="predicted"/>
<evidence type="ECO:0000256" key="5">
    <source>
        <dbReference type="ARBA" id="ARBA00023186"/>
    </source>
</evidence>
<dbReference type="EMBL" id="BMKL01000001">
    <property type="protein sequence ID" value="GGD90757.1"/>
    <property type="molecule type" value="Genomic_DNA"/>
</dbReference>
<keyword evidence="12" id="KW-1185">Reference proteome</keyword>
<dbReference type="Gene3D" id="3.10.50.40">
    <property type="match status" value="1"/>
</dbReference>
<accession>A0ABQ1S4Q1</accession>
<organism evidence="11 12">
    <name type="scientific">Tsuneonella deserti</name>
    <dbReference type="NCBI Taxonomy" id="2035528"/>
    <lineage>
        <taxon>Bacteria</taxon>
        <taxon>Pseudomonadati</taxon>
        <taxon>Pseudomonadota</taxon>
        <taxon>Alphaproteobacteria</taxon>
        <taxon>Sphingomonadales</taxon>
        <taxon>Erythrobacteraceae</taxon>
        <taxon>Tsuneonella</taxon>
    </lineage>
</organism>
<comment type="caution">
    <text evidence="11">The sequence shown here is derived from an EMBL/GenBank/DDBJ whole genome shotgun (WGS) entry which is preliminary data.</text>
</comment>
<evidence type="ECO:0000256" key="9">
    <source>
        <dbReference type="PROSITE-ProRule" id="PRU00278"/>
    </source>
</evidence>
<dbReference type="PANTHER" id="PTHR47637:SF1">
    <property type="entry name" value="CHAPERONE SURA"/>
    <property type="match status" value="1"/>
</dbReference>
<dbReference type="InterPro" id="IPR027304">
    <property type="entry name" value="Trigger_fact/SurA_dom_sf"/>
</dbReference>
<dbReference type="Pfam" id="PF09312">
    <property type="entry name" value="SurA_N"/>
    <property type="match status" value="1"/>
</dbReference>
<dbReference type="InterPro" id="IPR000297">
    <property type="entry name" value="PPIase_PpiC"/>
</dbReference>